<keyword evidence="1" id="KW-1133">Transmembrane helix</keyword>
<gene>
    <name evidence="2" type="ORF">Pla175_35780</name>
</gene>
<keyword evidence="1" id="KW-0472">Membrane</keyword>
<dbReference type="Pfam" id="PF07963">
    <property type="entry name" value="N_methyl"/>
    <property type="match status" value="1"/>
</dbReference>
<evidence type="ECO:0000313" key="3">
    <source>
        <dbReference type="Proteomes" id="UP000317429"/>
    </source>
</evidence>
<dbReference type="PROSITE" id="PS00409">
    <property type="entry name" value="PROKAR_NTER_METHYL"/>
    <property type="match status" value="1"/>
</dbReference>
<evidence type="ECO:0000256" key="1">
    <source>
        <dbReference type="SAM" id="Phobius"/>
    </source>
</evidence>
<keyword evidence="1" id="KW-0812">Transmembrane</keyword>
<dbReference type="EMBL" id="CP036291">
    <property type="protein sequence ID" value="QDU90176.1"/>
    <property type="molecule type" value="Genomic_DNA"/>
</dbReference>
<dbReference type="OrthoDB" id="249957at2"/>
<feature type="transmembrane region" description="Helical" evidence="1">
    <location>
        <begin position="54"/>
        <end position="75"/>
    </location>
</feature>
<name>A0A518DFE1_9BACT</name>
<dbReference type="SUPFAM" id="SSF54523">
    <property type="entry name" value="Pili subunits"/>
    <property type="match status" value="1"/>
</dbReference>
<evidence type="ECO:0000313" key="2">
    <source>
        <dbReference type="EMBL" id="QDU90176.1"/>
    </source>
</evidence>
<dbReference type="AlphaFoldDB" id="A0A518DFE1"/>
<accession>A0A518DFE1</accession>
<reference evidence="2 3" key="1">
    <citation type="submission" date="2019-02" db="EMBL/GenBank/DDBJ databases">
        <title>Deep-cultivation of Planctomycetes and their phenomic and genomic characterization uncovers novel biology.</title>
        <authorList>
            <person name="Wiegand S."/>
            <person name="Jogler M."/>
            <person name="Boedeker C."/>
            <person name="Pinto D."/>
            <person name="Vollmers J."/>
            <person name="Rivas-Marin E."/>
            <person name="Kohn T."/>
            <person name="Peeters S.H."/>
            <person name="Heuer A."/>
            <person name="Rast P."/>
            <person name="Oberbeckmann S."/>
            <person name="Bunk B."/>
            <person name="Jeske O."/>
            <person name="Meyerdierks A."/>
            <person name="Storesund J.E."/>
            <person name="Kallscheuer N."/>
            <person name="Luecker S."/>
            <person name="Lage O.M."/>
            <person name="Pohl T."/>
            <person name="Merkel B.J."/>
            <person name="Hornburger P."/>
            <person name="Mueller R.-W."/>
            <person name="Bruemmer F."/>
            <person name="Labrenz M."/>
            <person name="Spormann A.M."/>
            <person name="Op den Camp H."/>
            <person name="Overmann J."/>
            <person name="Amann R."/>
            <person name="Jetten M.S.M."/>
            <person name="Mascher T."/>
            <person name="Medema M.H."/>
            <person name="Devos D.P."/>
            <person name="Kaster A.-K."/>
            <person name="Ovreas L."/>
            <person name="Rohde M."/>
            <person name="Galperin M.Y."/>
            <person name="Jogler C."/>
        </authorList>
    </citation>
    <scope>NUCLEOTIDE SEQUENCE [LARGE SCALE GENOMIC DNA]</scope>
    <source>
        <strain evidence="2 3">Pla175</strain>
    </source>
</reference>
<dbReference type="InterPro" id="IPR012902">
    <property type="entry name" value="N_methyl_site"/>
</dbReference>
<keyword evidence="3" id="KW-1185">Reference proteome</keyword>
<organism evidence="2 3">
    <name type="scientific">Pirellulimonas nuda</name>
    <dbReference type="NCBI Taxonomy" id="2528009"/>
    <lineage>
        <taxon>Bacteria</taxon>
        <taxon>Pseudomonadati</taxon>
        <taxon>Planctomycetota</taxon>
        <taxon>Planctomycetia</taxon>
        <taxon>Pirellulales</taxon>
        <taxon>Lacipirellulaceae</taxon>
        <taxon>Pirellulimonas</taxon>
    </lineage>
</organism>
<dbReference type="InterPro" id="IPR045584">
    <property type="entry name" value="Pilin-like"/>
</dbReference>
<dbReference type="Proteomes" id="UP000317429">
    <property type="component" value="Chromosome"/>
</dbReference>
<protein>
    <recommendedName>
        <fullName evidence="4">Prepilin-type N-terminal cleavage/methylation domain-containing protein</fullName>
    </recommendedName>
</protein>
<proteinExistence type="predicted"/>
<dbReference type="KEGG" id="pnd:Pla175_35780"/>
<sequence length="497" mass="53193">MQLRRNEKRDRHVFAQAMVEGSGCAREKASQSPFSSLAPRRSPLAPSAAGGMTLVELLVVMVIITTLVAAAIPLLSPPGDERVIREAARGVNTFLAGAQSRAIETGRPFGVALKKLSQDTGRLEDSAVCLEMYYVQQPAPYSGFDDAARVRIALDVDNSGAFYANQPYQVRIQFVRLESSGAANLPSGVSYEIMPDSFFGPGDVIVIDGAEFVFIDDNGNEGGLDSRGRYPATAGFPDGTLLARGPTNIHSAFSFVYDNQGVRVSVPPNPSLPPLEYPYWTEPLRFKLLRQPAPTSNQPYQLPTGAAIDLRASGFTVRIAGNATNATVTNGEFAKPDLDTGTASQVNNPIENNNPVYLMFSPEGSVERVTYDLGASAWDTSGVPINNYSANPFSEPVTDNVHLLIGMRENSPAPWVDFTAFTGTEQDLASAKAKINWLNLNSEWVVIGAQTGAVTTVPNAAVNPTAINSSLSPLARRATEINAARALVRESAKAGGR</sequence>
<evidence type="ECO:0008006" key="4">
    <source>
        <dbReference type="Google" id="ProtNLM"/>
    </source>
</evidence>